<dbReference type="PANTHER" id="PTHR35864:SF1">
    <property type="entry name" value="ZINC METALLOPROTEASE YWHC-RELATED"/>
    <property type="match status" value="1"/>
</dbReference>
<organism evidence="2 3">
    <name type="scientific">Conexivisphaera calida</name>
    <dbReference type="NCBI Taxonomy" id="1874277"/>
    <lineage>
        <taxon>Archaea</taxon>
        <taxon>Nitrososphaerota</taxon>
        <taxon>Conexivisphaeria</taxon>
        <taxon>Conexivisphaerales</taxon>
        <taxon>Conexivisphaeraceae</taxon>
        <taxon>Conexivisphaera</taxon>
    </lineage>
</organism>
<dbReference type="RefSeq" id="WP_174448765.1">
    <property type="nucleotide sequence ID" value="NZ_AP018732.1"/>
</dbReference>
<keyword evidence="2" id="KW-0378">Hydrolase</keyword>
<feature type="transmembrane region" description="Helical" evidence="1">
    <location>
        <begin position="47"/>
        <end position="66"/>
    </location>
</feature>
<keyword evidence="3" id="KW-1185">Reference proteome</keyword>
<evidence type="ECO:0000256" key="1">
    <source>
        <dbReference type="SAM" id="Phobius"/>
    </source>
</evidence>
<evidence type="ECO:0000313" key="3">
    <source>
        <dbReference type="Proteomes" id="UP000509448"/>
    </source>
</evidence>
<dbReference type="InterPro" id="IPR052348">
    <property type="entry name" value="Metallopeptidase_M50B"/>
</dbReference>
<dbReference type="OrthoDB" id="86131at2157"/>
<dbReference type="KEGG" id="ccai:NAS2_1158"/>
<feature type="transmembrane region" description="Helical" evidence="1">
    <location>
        <begin position="123"/>
        <end position="142"/>
    </location>
</feature>
<accession>A0A4P2VEW4</accession>
<feature type="transmembrane region" description="Helical" evidence="1">
    <location>
        <begin position="86"/>
        <end position="111"/>
    </location>
</feature>
<keyword evidence="1" id="KW-0812">Transmembrane</keyword>
<dbReference type="Proteomes" id="UP000509448">
    <property type="component" value="Chromosome"/>
</dbReference>
<sequence length="204" mass="22839">MAAGDSYYYYYYVTPRYRYGEWLHLLVGAVLVMAVGLSWFYYVQMSLVGLILDSVLFVLAFMLHELAHKFSAIHYGYHAEFRLQTWGAIITAISIVIPFFKIIAPGATVIYGPDDRYLMGRTAIWGPATNLAMATVLIIAAFGIPSLYYYLAIAAYVNSFIALFNLIPLGILDGLKVFRWNKGIWAGAFALSIALFILSMMAVP</sequence>
<feature type="transmembrane region" description="Helical" evidence="1">
    <location>
        <begin position="22"/>
        <end position="42"/>
    </location>
</feature>
<protein>
    <submittedName>
        <fullName evidence="2">Uncharacterized Zn-dependent protease</fullName>
    </submittedName>
</protein>
<feature type="transmembrane region" description="Helical" evidence="1">
    <location>
        <begin position="184"/>
        <end position="203"/>
    </location>
</feature>
<dbReference type="AlphaFoldDB" id="A0A4P2VEW4"/>
<proteinExistence type="predicted"/>
<dbReference type="EMBL" id="AP018732">
    <property type="protein sequence ID" value="BBE42547.1"/>
    <property type="molecule type" value="Genomic_DNA"/>
</dbReference>
<name>A0A4P2VEW4_9ARCH</name>
<dbReference type="PANTHER" id="PTHR35864">
    <property type="entry name" value="ZINC METALLOPROTEASE MJ0611-RELATED"/>
    <property type="match status" value="1"/>
</dbReference>
<keyword evidence="1" id="KW-1133">Transmembrane helix</keyword>
<gene>
    <name evidence="2" type="ORF">NAS2_1158</name>
</gene>
<keyword evidence="1" id="KW-0472">Membrane</keyword>
<dbReference type="GO" id="GO:0008233">
    <property type="term" value="F:peptidase activity"/>
    <property type="evidence" value="ECO:0007669"/>
    <property type="project" value="UniProtKB-KW"/>
</dbReference>
<evidence type="ECO:0000313" key="2">
    <source>
        <dbReference type="EMBL" id="BBE42547.1"/>
    </source>
</evidence>
<keyword evidence="2" id="KW-0645">Protease</keyword>
<dbReference type="GO" id="GO:0006508">
    <property type="term" value="P:proteolysis"/>
    <property type="evidence" value="ECO:0007669"/>
    <property type="project" value="UniProtKB-KW"/>
</dbReference>
<dbReference type="GeneID" id="55584968"/>
<feature type="transmembrane region" description="Helical" evidence="1">
    <location>
        <begin position="148"/>
        <end position="172"/>
    </location>
</feature>
<reference evidence="2 3" key="1">
    <citation type="journal article" date="2019" name="ISME J.">
        <title>Isolation and characterization of a thermophilic sulfur- and iron-reducing thaumarchaeote from a terrestrial acidic hot spring.</title>
        <authorList>
            <person name="Kato S."/>
            <person name="Itoh T."/>
            <person name="Yuki M."/>
            <person name="Nagamori M."/>
            <person name="Ohnishi M."/>
            <person name="Uematsu K."/>
            <person name="Suzuki K."/>
            <person name="Takashina T."/>
            <person name="Ohkuma M."/>
        </authorList>
    </citation>
    <scope>NUCLEOTIDE SEQUENCE [LARGE SCALE GENOMIC DNA]</scope>
    <source>
        <strain evidence="2 3">NAS-02</strain>
    </source>
</reference>